<accession>K8E9I7</accession>
<dbReference type="AlphaFoldDB" id="K8E9I7"/>
<evidence type="ECO:0000259" key="2">
    <source>
        <dbReference type="Pfam" id="PF01230"/>
    </source>
</evidence>
<dbReference type="SUPFAM" id="SSF54197">
    <property type="entry name" value="HIT-like"/>
    <property type="match status" value="1"/>
</dbReference>
<dbReference type="KEGG" id="bpg:Bathy01g06450"/>
<dbReference type="eggNOG" id="ENOG502SX3B">
    <property type="taxonomic scope" value="Eukaryota"/>
</dbReference>
<dbReference type="EMBL" id="FO082278">
    <property type="protein sequence ID" value="CCO14387.1"/>
    <property type="molecule type" value="Genomic_DNA"/>
</dbReference>
<evidence type="ECO:0000313" key="4">
    <source>
        <dbReference type="Proteomes" id="UP000198341"/>
    </source>
</evidence>
<gene>
    <name evidence="3" type="ORF">Bathy01g06450</name>
</gene>
<feature type="coiled-coil region" evidence="1">
    <location>
        <begin position="153"/>
        <end position="184"/>
    </location>
</feature>
<dbReference type="STRING" id="41875.K8E9I7"/>
<keyword evidence="1" id="KW-0175">Coiled coil</keyword>
<dbReference type="RefSeq" id="XP_007515508.1">
    <property type="nucleotide sequence ID" value="XM_007515446.1"/>
</dbReference>
<reference evidence="3 4" key="1">
    <citation type="submission" date="2011-10" db="EMBL/GenBank/DDBJ databases">
        <authorList>
            <person name="Genoscope - CEA"/>
        </authorList>
    </citation>
    <scope>NUCLEOTIDE SEQUENCE [LARGE SCALE GENOMIC DNA]</scope>
    <source>
        <strain evidence="3 4">RCC 1105</strain>
    </source>
</reference>
<dbReference type="GeneID" id="19018380"/>
<dbReference type="GO" id="GO:0047627">
    <property type="term" value="F:adenylylsulfatase activity"/>
    <property type="evidence" value="ECO:0007669"/>
    <property type="project" value="UniProtKB-ARBA"/>
</dbReference>
<dbReference type="OrthoDB" id="509896at2759"/>
<feature type="domain" description="HIT" evidence="2">
    <location>
        <begin position="49"/>
        <end position="137"/>
    </location>
</feature>
<proteinExistence type="predicted"/>
<sequence length="187" mass="21555">MKNFCFRASLFPHGTEKLSRGILSRTSTMSGTKEESDDAFHIWPQLKGDKHFVHSLPLSDVYLNNDSTWPWVVLVPRENDMVEYHDLSNEAQMQLMREMSALSRVLLKGWPTIAKLNTGMIGCVCRQLHCHILGRFENDKCWPNPVWGASEAKKYSEEEAKETKEKLEKLIKEEEEELLLLSKSSTN</sequence>
<dbReference type="Proteomes" id="UP000198341">
    <property type="component" value="Chromosome 1"/>
</dbReference>
<evidence type="ECO:0000313" key="3">
    <source>
        <dbReference type="EMBL" id="CCO14387.1"/>
    </source>
</evidence>
<protein>
    <submittedName>
        <fullName evidence="3">Histidine triad (HIT) protein</fullName>
    </submittedName>
</protein>
<dbReference type="Gene3D" id="3.30.428.10">
    <property type="entry name" value="HIT-like"/>
    <property type="match status" value="1"/>
</dbReference>
<dbReference type="InterPro" id="IPR036265">
    <property type="entry name" value="HIT-like_sf"/>
</dbReference>
<organism evidence="3 4">
    <name type="scientific">Bathycoccus prasinos</name>
    <dbReference type="NCBI Taxonomy" id="41875"/>
    <lineage>
        <taxon>Eukaryota</taxon>
        <taxon>Viridiplantae</taxon>
        <taxon>Chlorophyta</taxon>
        <taxon>Mamiellophyceae</taxon>
        <taxon>Mamiellales</taxon>
        <taxon>Bathycoccaceae</taxon>
        <taxon>Bathycoccus</taxon>
    </lineage>
</organism>
<dbReference type="InterPro" id="IPR011146">
    <property type="entry name" value="HIT-like"/>
</dbReference>
<dbReference type="Pfam" id="PF01230">
    <property type="entry name" value="HIT"/>
    <property type="match status" value="1"/>
</dbReference>
<keyword evidence="4" id="KW-1185">Reference proteome</keyword>
<name>K8E9I7_9CHLO</name>
<evidence type="ECO:0000256" key="1">
    <source>
        <dbReference type="SAM" id="Coils"/>
    </source>
</evidence>